<dbReference type="PANTHER" id="PTHR31286">
    <property type="entry name" value="GLYCINE-RICH CELL WALL STRUCTURAL PROTEIN 1.8-LIKE"/>
    <property type="match status" value="1"/>
</dbReference>
<keyword evidence="2" id="KW-1185">Reference proteome</keyword>
<dbReference type="AlphaFoldDB" id="A0AAV2FWV8"/>
<dbReference type="EMBL" id="OZ034820">
    <property type="protein sequence ID" value="CAL1402023.1"/>
    <property type="molecule type" value="Genomic_DNA"/>
</dbReference>
<protein>
    <recommendedName>
        <fullName evidence="3">DUF4283 domain-containing protein</fullName>
    </recommendedName>
</protein>
<dbReference type="Proteomes" id="UP001497516">
    <property type="component" value="Chromosome 7"/>
</dbReference>
<evidence type="ECO:0000313" key="1">
    <source>
        <dbReference type="EMBL" id="CAL1402023.1"/>
    </source>
</evidence>
<sequence>MLGDTYLAVHRWFKGFNPWKSQVTSTLVWVHLLEIPEEFFNREDVMHIAELIGDPIRVDRATELGARMKYAIVCVEVDLTKPLLG</sequence>
<dbReference type="InterPro" id="IPR040256">
    <property type="entry name" value="At4g02000-like"/>
</dbReference>
<proteinExistence type="predicted"/>
<evidence type="ECO:0000313" key="2">
    <source>
        <dbReference type="Proteomes" id="UP001497516"/>
    </source>
</evidence>
<name>A0AAV2FWV8_9ROSI</name>
<gene>
    <name evidence="1" type="ORF">LTRI10_LOCUS42055</name>
</gene>
<dbReference type="PANTHER" id="PTHR31286:SF99">
    <property type="entry name" value="DUF4283 DOMAIN-CONTAINING PROTEIN"/>
    <property type="match status" value="1"/>
</dbReference>
<organism evidence="1 2">
    <name type="scientific">Linum trigynum</name>
    <dbReference type="NCBI Taxonomy" id="586398"/>
    <lineage>
        <taxon>Eukaryota</taxon>
        <taxon>Viridiplantae</taxon>
        <taxon>Streptophyta</taxon>
        <taxon>Embryophyta</taxon>
        <taxon>Tracheophyta</taxon>
        <taxon>Spermatophyta</taxon>
        <taxon>Magnoliopsida</taxon>
        <taxon>eudicotyledons</taxon>
        <taxon>Gunneridae</taxon>
        <taxon>Pentapetalae</taxon>
        <taxon>rosids</taxon>
        <taxon>fabids</taxon>
        <taxon>Malpighiales</taxon>
        <taxon>Linaceae</taxon>
        <taxon>Linum</taxon>
    </lineage>
</organism>
<reference evidence="1 2" key="1">
    <citation type="submission" date="2024-04" db="EMBL/GenBank/DDBJ databases">
        <authorList>
            <person name="Fracassetti M."/>
        </authorList>
    </citation>
    <scope>NUCLEOTIDE SEQUENCE [LARGE SCALE GENOMIC DNA]</scope>
</reference>
<evidence type="ECO:0008006" key="3">
    <source>
        <dbReference type="Google" id="ProtNLM"/>
    </source>
</evidence>
<accession>A0AAV2FWV8</accession>